<dbReference type="InterPro" id="IPR036388">
    <property type="entry name" value="WH-like_DNA-bd_sf"/>
</dbReference>
<dbReference type="HAMAP" id="MF_00015">
    <property type="entry name" value="LexA"/>
    <property type="match status" value="1"/>
</dbReference>
<keyword evidence="11 12" id="KW-0742">SOS response</keyword>
<comment type="subunit">
    <text evidence="12">Homodimer.</text>
</comment>
<dbReference type="InterPro" id="IPR015927">
    <property type="entry name" value="Peptidase_S24_S26A/B/C"/>
</dbReference>
<feature type="active site" description="For autocatalytic cleavage activity" evidence="12">
    <location>
        <position position="162"/>
    </location>
</feature>
<proteinExistence type="inferred from homology"/>
<evidence type="ECO:0000313" key="17">
    <source>
        <dbReference type="Proteomes" id="UP000604066"/>
    </source>
</evidence>
<evidence type="ECO:0000256" key="3">
    <source>
        <dbReference type="ARBA" id="ARBA00022705"/>
    </source>
</evidence>
<comment type="caution">
    <text evidence="16">The sequence shown here is derived from an EMBL/GenBank/DDBJ whole genome shotgun (WGS) entry which is preliminary data.</text>
</comment>
<evidence type="ECO:0000313" key="16">
    <source>
        <dbReference type="EMBL" id="NYE58144.1"/>
    </source>
</evidence>
<dbReference type="Gene3D" id="2.10.109.10">
    <property type="entry name" value="Umud Fragment, subunit A"/>
    <property type="match status" value="1"/>
</dbReference>
<dbReference type="InterPro" id="IPR011991">
    <property type="entry name" value="ArsR-like_HTH"/>
</dbReference>
<evidence type="ECO:0000256" key="12">
    <source>
        <dbReference type="HAMAP-Rule" id="MF_00015"/>
    </source>
</evidence>
<evidence type="ECO:0000256" key="11">
    <source>
        <dbReference type="ARBA" id="ARBA00023236"/>
    </source>
</evidence>
<gene>
    <name evidence="12" type="primary">lexA</name>
    <name evidence="16" type="ORF">HDG70_001895</name>
</gene>
<dbReference type="SUPFAM" id="SSF51306">
    <property type="entry name" value="LexA/Signal peptidase"/>
    <property type="match status" value="1"/>
</dbReference>
<keyword evidence="17" id="KW-1185">Reference proteome</keyword>
<dbReference type="Gene3D" id="1.10.10.10">
    <property type="entry name" value="Winged helix-like DNA-binding domain superfamily/Winged helix DNA-binding domain"/>
    <property type="match status" value="1"/>
</dbReference>
<evidence type="ECO:0000256" key="2">
    <source>
        <dbReference type="ARBA" id="ARBA00022491"/>
    </source>
</evidence>
<evidence type="ECO:0000256" key="6">
    <source>
        <dbReference type="ARBA" id="ARBA00022813"/>
    </source>
</evidence>
<dbReference type="InterPro" id="IPR036286">
    <property type="entry name" value="LexA/Signal_pep-like_sf"/>
</dbReference>
<keyword evidence="7 12" id="KW-0805">Transcription regulation</keyword>
<feature type="site" description="Cleavage; by autolysis" evidence="12">
    <location>
        <begin position="90"/>
        <end position="91"/>
    </location>
</feature>
<comment type="catalytic activity">
    <reaction evidence="12">
        <text>Hydrolysis of Ala-|-Gly bond in repressor LexA.</text>
        <dbReference type="EC" id="3.4.21.88"/>
    </reaction>
</comment>
<evidence type="ECO:0000259" key="14">
    <source>
        <dbReference type="Pfam" id="PF00717"/>
    </source>
</evidence>
<feature type="active site" description="For autocatalytic cleavage activity" evidence="12">
    <location>
        <position position="125"/>
    </location>
</feature>
<dbReference type="PANTHER" id="PTHR33516">
    <property type="entry name" value="LEXA REPRESSOR"/>
    <property type="match status" value="1"/>
</dbReference>
<evidence type="ECO:0000256" key="4">
    <source>
        <dbReference type="ARBA" id="ARBA00022763"/>
    </source>
</evidence>
<evidence type="ECO:0000256" key="7">
    <source>
        <dbReference type="ARBA" id="ARBA00023015"/>
    </source>
</evidence>
<dbReference type="CDD" id="cd00090">
    <property type="entry name" value="HTH_ARSR"/>
    <property type="match status" value="1"/>
</dbReference>
<dbReference type="RefSeq" id="WP_011344285.1">
    <property type="nucleotide sequence ID" value="NZ_JACCBS010000003.1"/>
</dbReference>
<evidence type="ECO:0000256" key="9">
    <source>
        <dbReference type="ARBA" id="ARBA00023163"/>
    </source>
</evidence>
<keyword evidence="10 12" id="KW-0234">DNA repair</keyword>
<evidence type="ECO:0000256" key="5">
    <source>
        <dbReference type="ARBA" id="ARBA00022801"/>
    </source>
</evidence>
<dbReference type="InterPro" id="IPR006197">
    <property type="entry name" value="Peptidase_S24_LexA"/>
</dbReference>
<reference evidence="16 17" key="1">
    <citation type="submission" date="2020-07" db="EMBL/GenBank/DDBJ databases">
        <title>Genomic Encyclopedia of Type Strains, Phase III (KMG-III): the genomes of soil and plant-associated and newly described type strains.</title>
        <authorList>
            <person name="Whitman W."/>
        </authorList>
    </citation>
    <scope>NUCLEOTIDE SEQUENCE [LARGE SCALE GENOMIC DNA]</scope>
    <source>
        <strain evidence="16 17">DSM 11255</strain>
    </source>
</reference>
<keyword evidence="6 12" id="KW-0068">Autocatalytic cleavage</keyword>
<keyword evidence="4 12" id="KW-0227">DNA damage</keyword>
<name>A0ABX2RAE1_9THEO</name>
<dbReference type="Proteomes" id="UP000604066">
    <property type="component" value="Unassembled WGS sequence"/>
</dbReference>
<dbReference type="NCBIfam" id="TIGR00498">
    <property type="entry name" value="lexA"/>
    <property type="match status" value="1"/>
</dbReference>
<comment type="function">
    <text evidence="12">Represses a number of genes involved in the response to DNA damage (SOS response), including recA and lexA. In the presence of single-stranded DNA, RecA interacts with LexA causing an autocatalytic cleavage which disrupts the DNA-binding part of LexA, leading to derepression of the SOS regulon and eventually DNA repair.</text>
</comment>
<keyword evidence="2 12" id="KW-0678">Repressor</keyword>
<evidence type="ECO:0000256" key="13">
    <source>
        <dbReference type="RuleBase" id="RU003991"/>
    </source>
</evidence>
<feature type="domain" description="LexA repressor DNA-binding" evidence="15">
    <location>
        <begin position="6"/>
        <end position="67"/>
    </location>
</feature>
<keyword evidence="9 12" id="KW-0804">Transcription</keyword>
<dbReference type="InterPro" id="IPR006200">
    <property type="entry name" value="LexA"/>
</dbReference>
<dbReference type="Pfam" id="PF01726">
    <property type="entry name" value="LexA_DNA_bind"/>
    <property type="match status" value="1"/>
</dbReference>
<protein>
    <recommendedName>
        <fullName evidence="12">LexA repressor</fullName>
        <ecNumber evidence="12">3.4.21.88</ecNumber>
    </recommendedName>
</protein>
<comment type="similarity">
    <text evidence="1 12 13">Belongs to the peptidase S24 family.</text>
</comment>
<dbReference type="InterPro" id="IPR036390">
    <property type="entry name" value="WH_DNA-bd_sf"/>
</dbReference>
<accession>A0ABX2RAE1</accession>
<keyword evidence="8 12" id="KW-0238">DNA-binding</keyword>
<dbReference type="PRINTS" id="PR00726">
    <property type="entry name" value="LEXASERPTASE"/>
</dbReference>
<evidence type="ECO:0000256" key="1">
    <source>
        <dbReference type="ARBA" id="ARBA00007484"/>
    </source>
</evidence>
<dbReference type="InterPro" id="IPR050077">
    <property type="entry name" value="LexA_repressor"/>
</dbReference>
<evidence type="ECO:0000256" key="10">
    <source>
        <dbReference type="ARBA" id="ARBA00023204"/>
    </source>
</evidence>
<organism evidence="16 17">
    <name type="scientific">Carboxydothermus ferrireducens DSM 11255</name>
    <dbReference type="NCBI Taxonomy" id="1119529"/>
    <lineage>
        <taxon>Bacteria</taxon>
        <taxon>Bacillati</taxon>
        <taxon>Bacillota</taxon>
        <taxon>Clostridia</taxon>
        <taxon>Thermoanaerobacterales</taxon>
        <taxon>Thermoanaerobacteraceae</taxon>
        <taxon>Carboxydothermus</taxon>
    </lineage>
</organism>
<feature type="DNA-binding region" description="H-T-H motif" evidence="12">
    <location>
        <begin position="30"/>
        <end position="50"/>
    </location>
</feature>
<dbReference type="InterPro" id="IPR006199">
    <property type="entry name" value="LexA_DNA-bd_dom"/>
</dbReference>
<feature type="domain" description="Peptidase S24/S26A/S26B/S26C" evidence="14">
    <location>
        <begin position="83"/>
        <end position="198"/>
    </location>
</feature>
<dbReference type="CDD" id="cd06529">
    <property type="entry name" value="S24_LexA-like"/>
    <property type="match status" value="1"/>
</dbReference>
<dbReference type="GO" id="GO:0004252">
    <property type="term" value="F:serine-type endopeptidase activity"/>
    <property type="evidence" value="ECO:0007669"/>
    <property type="project" value="UniProtKB-EC"/>
</dbReference>
<dbReference type="Pfam" id="PF00717">
    <property type="entry name" value="Peptidase_S24"/>
    <property type="match status" value="1"/>
</dbReference>
<keyword evidence="5 12" id="KW-0378">Hydrolase</keyword>
<keyword evidence="3 12" id="KW-0235">DNA replication</keyword>
<evidence type="ECO:0000259" key="15">
    <source>
        <dbReference type="Pfam" id="PF01726"/>
    </source>
</evidence>
<dbReference type="EC" id="3.4.21.88" evidence="12"/>
<evidence type="ECO:0000256" key="8">
    <source>
        <dbReference type="ARBA" id="ARBA00023125"/>
    </source>
</evidence>
<dbReference type="PANTHER" id="PTHR33516:SF2">
    <property type="entry name" value="LEXA REPRESSOR-RELATED"/>
    <property type="match status" value="1"/>
</dbReference>
<sequence length="204" mass="22824">MKNSLLSHQEKKIISFIKQYLNENGYPPTIREICQGVGLSSPSTVHHHLKNLESKGYLQRNPTKPRALELVAEKAPEELLSIPLLGNVAAGYPTLAIENAEEEMQIPKSLFPEKELFALRIKGDSMIEEGILPGDVIIVKKQEVAENGDIVVAYLEGEVTVKKFWKDSVNGVIKLIPANSKYEPIIINRETKILGKVIGLLRRY</sequence>
<dbReference type="EMBL" id="JACCBS010000003">
    <property type="protein sequence ID" value="NYE58144.1"/>
    <property type="molecule type" value="Genomic_DNA"/>
</dbReference>
<dbReference type="SUPFAM" id="SSF46785">
    <property type="entry name" value="Winged helix' DNA-binding domain"/>
    <property type="match status" value="1"/>
</dbReference>
<dbReference type="InterPro" id="IPR039418">
    <property type="entry name" value="LexA-like"/>
</dbReference>